<dbReference type="InterPro" id="IPR002347">
    <property type="entry name" value="SDR_fam"/>
</dbReference>
<evidence type="ECO:0000256" key="2">
    <source>
        <dbReference type="ARBA" id="ARBA00023002"/>
    </source>
</evidence>
<evidence type="ECO:0000313" key="3">
    <source>
        <dbReference type="EMBL" id="SES07495.1"/>
    </source>
</evidence>
<dbReference type="Pfam" id="PF00106">
    <property type="entry name" value="adh_short"/>
    <property type="match status" value="1"/>
</dbReference>
<keyword evidence="2" id="KW-0560">Oxidoreductase</keyword>
<organism evidence="3 4">
    <name type="scientific">Lentzea xinjiangensis</name>
    <dbReference type="NCBI Taxonomy" id="402600"/>
    <lineage>
        <taxon>Bacteria</taxon>
        <taxon>Bacillati</taxon>
        <taxon>Actinomycetota</taxon>
        <taxon>Actinomycetes</taxon>
        <taxon>Pseudonocardiales</taxon>
        <taxon>Pseudonocardiaceae</taxon>
        <taxon>Lentzea</taxon>
    </lineage>
</organism>
<comment type="similarity">
    <text evidence="1">Belongs to the short-chain dehydrogenases/reductases (SDR) family.</text>
</comment>
<dbReference type="Proteomes" id="UP000199352">
    <property type="component" value="Unassembled WGS sequence"/>
</dbReference>
<reference evidence="4" key="1">
    <citation type="submission" date="2016-10" db="EMBL/GenBank/DDBJ databases">
        <authorList>
            <person name="Varghese N."/>
            <person name="Submissions S."/>
        </authorList>
    </citation>
    <scope>NUCLEOTIDE SEQUENCE [LARGE SCALE GENOMIC DNA]</scope>
    <source>
        <strain evidence="4">CGMCC 4.3525</strain>
    </source>
</reference>
<gene>
    <name evidence="3" type="ORF">SAMN05216188_12148</name>
</gene>
<accession>A0A1H9UDG2</accession>
<proteinExistence type="inferred from homology"/>
<dbReference type="AlphaFoldDB" id="A0A1H9UDG2"/>
<dbReference type="GO" id="GO:0016020">
    <property type="term" value="C:membrane"/>
    <property type="evidence" value="ECO:0007669"/>
    <property type="project" value="TreeGrafter"/>
</dbReference>
<name>A0A1H9UDG2_9PSEU</name>
<dbReference type="Gene3D" id="3.40.50.720">
    <property type="entry name" value="NAD(P)-binding Rossmann-like Domain"/>
    <property type="match status" value="1"/>
</dbReference>
<evidence type="ECO:0000313" key="4">
    <source>
        <dbReference type="Proteomes" id="UP000199352"/>
    </source>
</evidence>
<dbReference type="PANTHER" id="PTHR44196">
    <property type="entry name" value="DEHYDROGENASE/REDUCTASE SDR FAMILY MEMBER 7B"/>
    <property type="match status" value="1"/>
</dbReference>
<dbReference type="SUPFAM" id="SSF51735">
    <property type="entry name" value="NAD(P)-binding Rossmann-fold domains"/>
    <property type="match status" value="1"/>
</dbReference>
<evidence type="ECO:0000256" key="1">
    <source>
        <dbReference type="ARBA" id="ARBA00006484"/>
    </source>
</evidence>
<dbReference type="InterPro" id="IPR036291">
    <property type="entry name" value="NAD(P)-bd_dom_sf"/>
</dbReference>
<dbReference type="STRING" id="402600.SAMN05216188_12148"/>
<keyword evidence="4" id="KW-1185">Reference proteome</keyword>
<dbReference type="EMBL" id="FOFR01000021">
    <property type="protein sequence ID" value="SES07495.1"/>
    <property type="molecule type" value="Genomic_DNA"/>
</dbReference>
<dbReference type="PANTHER" id="PTHR44196:SF1">
    <property type="entry name" value="DEHYDROGENASE_REDUCTASE SDR FAMILY MEMBER 7B"/>
    <property type="match status" value="1"/>
</dbReference>
<sequence length="77" mass="7721">MTNAPALPRETPATAGPLHGRVAVITGASAGIGAATARGFAAGAAVALLGRRAERIEQLADELRQDSSAEVLPSRST</sequence>
<dbReference type="GO" id="GO:0016491">
    <property type="term" value="F:oxidoreductase activity"/>
    <property type="evidence" value="ECO:0007669"/>
    <property type="project" value="UniProtKB-KW"/>
</dbReference>
<protein>
    <submittedName>
        <fullName evidence="3">Short chain dehydrogenase</fullName>
    </submittedName>
</protein>
<dbReference type="RefSeq" id="WP_218148290.1">
    <property type="nucleotide sequence ID" value="NZ_FOFR01000021.1"/>
</dbReference>